<protein>
    <submittedName>
        <fullName evidence="1">Uncharacterized protein</fullName>
    </submittedName>
</protein>
<organism evidence="1">
    <name type="scientific">marine sediment metagenome</name>
    <dbReference type="NCBI Taxonomy" id="412755"/>
    <lineage>
        <taxon>unclassified sequences</taxon>
        <taxon>metagenomes</taxon>
        <taxon>ecological metagenomes</taxon>
    </lineage>
</organism>
<dbReference type="EMBL" id="BARS01036323">
    <property type="protein sequence ID" value="GAG14659.1"/>
    <property type="molecule type" value="Genomic_DNA"/>
</dbReference>
<evidence type="ECO:0000313" key="1">
    <source>
        <dbReference type="EMBL" id="GAG14659.1"/>
    </source>
</evidence>
<comment type="caution">
    <text evidence="1">The sequence shown here is derived from an EMBL/GenBank/DDBJ whole genome shotgun (WGS) entry which is preliminary data.</text>
</comment>
<gene>
    <name evidence="1" type="ORF">S01H1_55850</name>
</gene>
<dbReference type="AlphaFoldDB" id="X0V921"/>
<name>X0V921_9ZZZZ</name>
<accession>X0V921</accession>
<proteinExistence type="predicted"/>
<feature type="non-terminal residue" evidence="1">
    <location>
        <position position="1"/>
    </location>
</feature>
<sequence>GEEEQPLERSTYNVPVYVEQGGAKLVVETGGEIELQSGATLDVQAGVTTDFSSGIDLDGSTLIIDADGDSTLTDSTDDLLLITLGSGTGTLSVITGSFKVGNGAPDTAQDGEDAYVEGTFEVDGNSLFDSQVDINGNSLIIDADGDSTLADSTDDLILLTLGSATGTMSILTGNFKVGNGAEDVTLGGEDAYVEGTFEVDGTSLFDSNVDINGNSLIIDADGDSTLADTTDDLVLLTLGSATGTMSVVVGSFKVGDQA</sequence>
<feature type="non-terminal residue" evidence="1">
    <location>
        <position position="258"/>
    </location>
</feature>
<reference evidence="1" key="1">
    <citation type="journal article" date="2014" name="Front. Microbiol.">
        <title>High frequency of phylogenetically diverse reductive dehalogenase-homologous genes in deep subseafloor sedimentary metagenomes.</title>
        <authorList>
            <person name="Kawai M."/>
            <person name="Futagami T."/>
            <person name="Toyoda A."/>
            <person name="Takaki Y."/>
            <person name="Nishi S."/>
            <person name="Hori S."/>
            <person name="Arai W."/>
            <person name="Tsubouchi T."/>
            <person name="Morono Y."/>
            <person name="Uchiyama I."/>
            <person name="Ito T."/>
            <person name="Fujiyama A."/>
            <person name="Inagaki F."/>
            <person name="Takami H."/>
        </authorList>
    </citation>
    <scope>NUCLEOTIDE SEQUENCE</scope>
    <source>
        <strain evidence="1">Expedition CK06-06</strain>
    </source>
</reference>